<protein>
    <submittedName>
        <fullName evidence="1">Uncharacterized protein</fullName>
    </submittedName>
</protein>
<evidence type="ECO:0000313" key="2">
    <source>
        <dbReference type="Proteomes" id="UP000011669"/>
    </source>
</evidence>
<comment type="caution">
    <text evidence="1">The sequence shown here is derived from an EMBL/GenBank/DDBJ whole genome shotgun (WGS) entry which is preliminary data.</text>
</comment>
<organism evidence="1 2">
    <name type="scientific">Halococcus saccharolyticus DSM 5350</name>
    <dbReference type="NCBI Taxonomy" id="1227455"/>
    <lineage>
        <taxon>Archaea</taxon>
        <taxon>Methanobacteriati</taxon>
        <taxon>Methanobacteriota</taxon>
        <taxon>Stenosarchaea group</taxon>
        <taxon>Halobacteria</taxon>
        <taxon>Halobacteriales</taxon>
        <taxon>Halococcaceae</taxon>
        <taxon>Halococcus</taxon>
    </lineage>
</organism>
<dbReference type="Proteomes" id="UP000011669">
    <property type="component" value="Unassembled WGS sequence"/>
</dbReference>
<gene>
    <name evidence="1" type="ORF">C449_01042</name>
</gene>
<dbReference type="RefSeq" id="WP_006076015.1">
    <property type="nucleotide sequence ID" value="NZ_AOMD01000003.1"/>
</dbReference>
<evidence type="ECO:0000313" key="1">
    <source>
        <dbReference type="EMBL" id="EMA47605.1"/>
    </source>
</evidence>
<dbReference type="PATRIC" id="fig|1227455.4.peg.213"/>
<proteinExistence type="predicted"/>
<dbReference type="STRING" id="1227455.C449_01042"/>
<name>M0MT26_9EURY</name>
<accession>M0MT26</accession>
<sequence>MALKIDGSTKTYFVRKRHGAPVYEALIRDTETNDLSTTEWDVDELIGIIADLHPDKTTQIPESAVPAPP</sequence>
<keyword evidence="2" id="KW-1185">Reference proteome</keyword>
<dbReference type="InParanoid" id="M0MT26"/>
<dbReference type="AlphaFoldDB" id="M0MT26"/>
<dbReference type="EMBL" id="AOMD01000003">
    <property type="protein sequence ID" value="EMA47605.1"/>
    <property type="molecule type" value="Genomic_DNA"/>
</dbReference>
<reference evidence="1 2" key="1">
    <citation type="journal article" date="2014" name="PLoS Genet.">
        <title>Phylogenetically driven sequencing of extremely halophilic archaea reveals strategies for static and dynamic osmo-response.</title>
        <authorList>
            <person name="Becker E.A."/>
            <person name="Seitzer P.M."/>
            <person name="Tritt A."/>
            <person name="Larsen D."/>
            <person name="Krusor M."/>
            <person name="Yao A.I."/>
            <person name="Wu D."/>
            <person name="Madern D."/>
            <person name="Eisen J.A."/>
            <person name="Darling A.E."/>
            <person name="Facciotti M.T."/>
        </authorList>
    </citation>
    <scope>NUCLEOTIDE SEQUENCE [LARGE SCALE GENOMIC DNA]</scope>
    <source>
        <strain evidence="1 2">DSM 5350</strain>
    </source>
</reference>